<organism evidence="2">
    <name type="scientific">Colletotrichum graminicola (strain M1.001 / M2 / FGSC 10212)</name>
    <name type="common">Maize anthracnose fungus</name>
    <name type="synonym">Glomerella graminicola</name>
    <dbReference type="NCBI Taxonomy" id="645133"/>
    <lineage>
        <taxon>Eukaryota</taxon>
        <taxon>Fungi</taxon>
        <taxon>Dikarya</taxon>
        <taxon>Ascomycota</taxon>
        <taxon>Pezizomycotina</taxon>
        <taxon>Sordariomycetes</taxon>
        <taxon>Hypocreomycetidae</taxon>
        <taxon>Glomerellales</taxon>
        <taxon>Glomerellaceae</taxon>
        <taxon>Colletotrichum</taxon>
        <taxon>Colletotrichum graminicola species complex</taxon>
    </lineage>
</organism>
<dbReference type="GeneID" id="24413403"/>
<dbReference type="EMBL" id="GG697365">
    <property type="protein sequence ID" value="EFQ32894.1"/>
    <property type="molecule type" value="Genomic_DNA"/>
</dbReference>
<accession>E3QPW7</accession>
<proteinExistence type="predicted"/>
<dbReference type="RefSeq" id="XP_008096914.1">
    <property type="nucleotide sequence ID" value="XM_008098723.1"/>
</dbReference>
<name>E3QPW7_COLGM</name>
<dbReference type="Proteomes" id="UP000008782">
    <property type="component" value="Unassembled WGS sequence"/>
</dbReference>
<dbReference type="HOGENOM" id="CLU_2413135_0_0_1"/>
<evidence type="ECO:0000313" key="1">
    <source>
        <dbReference type="EMBL" id="EFQ32894.1"/>
    </source>
</evidence>
<reference evidence="2" key="1">
    <citation type="journal article" date="2012" name="Nat. Genet.">
        <title>Lifestyle transitions in plant pathogenic Colletotrichum fungi deciphered by genome and transcriptome analyses.</title>
        <authorList>
            <person name="O'Connell R.J."/>
            <person name="Thon M.R."/>
            <person name="Hacquard S."/>
            <person name="Amyotte S.G."/>
            <person name="Kleemann J."/>
            <person name="Torres M.F."/>
            <person name="Damm U."/>
            <person name="Buiate E.A."/>
            <person name="Epstein L."/>
            <person name="Alkan N."/>
            <person name="Altmueller J."/>
            <person name="Alvarado-Balderrama L."/>
            <person name="Bauser C.A."/>
            <person name="Becker C."/>
            <person name="Birren B.W."/>
            <person name="Chen Z."/>
            <person name="Choi J."/>
            <person name="Crouch J.A."/>
            <person name="Duvick J.P."/>
            <person name="Farman M.A."/>
            <person name="Gan P."/>
            <person name="Heiman D."/>
            <person name="Henrissat B."/>
            <person name="Howard R.J."/>
            <person name="Kabbage M."/>
            <person name="Koch C."/>
            <person name="Kracher B."/>
            <person name="Kubo Y."/>
            <person name="Law A.D."/>
            <person name="Lebrun M.-H."/>
            <person name="Lee Y.-H."/>
            <person name="Miyara I."/>
            <person name="Moore N."/>
            <person name="Neumann U."/>
            <person name="Nordstroem K."/>
            <person name="Panaccione D.G."/>
            <person name="Panstruga R."/>
            <person name="Place M."/>
            <person name="Proctor R.H."/>
            <person name="Prusky D."/>
            <person name="Rech G."/>
            <person name="Reinhardt R."/>
            <person name="Rollins J.A."/>
            <person name="Rounsley S."/>
            <person name="Schardl C.L."/>
            <person name="Schwartz D.C."/>
            <person name="Shenoy N."/>
            <person name="Shirasu K."/>
            <person name="Sikhakolli U.R."/>
            <person name="Stueber K."/>
            <person name="Sukno S.A."/>
            <person name="Sweigard J.A."/>
            <person name="Takano Y."/>
            <person name="Takahara H."/>
            <person name="Trail F."/>
            <person name="van der Does H.C."/>
            <person name="Voll L.M."/>
            <person name="Will I."/>
            <person name="Young S."/>
            <person name="Zeng Q."/>
            <person name="Zhang J."/>
            <person name="Zhou S."/>
            <person name="Dickman M.B."/>
            <person name="Schulze-Lefert P."/>
            <person name="Ver Loren van Themaat E."/>
            <person name="Ma L.-J."/>
            <person name="Vaillancourt L.J."/>
        </authorList>
    </citation>
    <scope>NUCLEOTIDE SEQUENCE [LARGE SCALE GENOMIC DNA]</scope>
    <source>
        <strain evidence="2">M1.001 / M2 / FGSC 10212</strain>
    </source>
</reference>
<dbReference type="AlphaFoldDB" id="E3QPW7"/>
<evidence type="ECO:0000313" key="2">
    <source>
        <dbReference type="Proteomes" id="UP000008782"/>
    </source>
</evidence>
<keyword evidence="2" id="KW-1185">Reference proteome</keyword>
<gene>
    <name evidence="1" type="ORF">GLRG_08038</name>
</gene>
<dbReference type="VEuPathDB" id="FungiDB:GLRG_08038"/>
<sequence>MPMPTEGILVGEATYFPKSWLQKRDVRAVRMAACLSPEVTWPKLEAGDVQGVRRVLVDGGSEARPSHTLTLKPGGHFAETHPVRRNARLINS</sequence>
<protein>
    <submittedName>
        <fullName evidence="1">Uncharacterized protein</fullName>
    </submittedName>
</protein>